<proteinExistence type="predicted"/>
<gene>
    <name evidence="3" type="ORF">IC617_16760</name>
</gene>
<accession>A0A8J6UH13</accession>
<dbReference type="Pfam" id="PF05137">
    <property type="entry name" value="PilN"/>
    <property type="match status" value="1"/>
</dbReference>
<evidence type="ECO:0000313" key="4">
    <source>
        <dbReference type="Proteomes" id="UP000638014"/>
    </source>
</evidence>
<reference evidence="3" key="1">
    <citation type="submission" date="2020-09" db="EMBL/GenBank/DDBJ databases">
        <title>A novel bacterium of genus Neiella, isolated from South China Sea.</title>
        <authorList>
            <person name="Huang H."/>
            <person name="Mo K."/>
            <person name="Hu Y."/>
        </authorList>
    </citation>
    <scope>NUCLEOTIDE SEQUENCE</scope>
    <source>
        <strain evidence="3">HB171785</strain>
    </source>
</reference>
<protein>
    <submittedName>
        <fullName evidence="3">PilN domain-containing protein</fullName>
    </submittedName>
</protein>
<keyword evidence="4" id="KW-1185">Reference proteome</keyword>
<feature type="transmembrane region" description="Helical" evidence="2">
    <location>
        <begin position="21"/>
        <end position="45"/>
    </location>
</feature>
<evidence type="ECO:0000256" key="2">
    <source>
        <dbReference type="SAM" id="Phobius"/>
    </source>
</evidence>
<keyword evidence="2" id="KW-0812">Transmembrane</keyword>
<keyword evidence="2" id="KW-0472">Membrane</keyword>
<feature type="region of interest" description="Disordered" evidence="1">
    <location>
        <begin position="189"/>
        <end position="222"/>
    </location>
</feature>
<feature type="compositionally biased region" description="Low complexity" evidence="1">
    <location>
        <begin position="203"/>
        <end position="216"/>
    </location>
</feature>
<organism evidence="3 4">
    <name type="scientific">Neiella litorisoli</name>
    <dbReference type="NCBI Taxonomy" id="2771431"/>
    <lineage>
        <taxon>Bacteria</taxon>
        <taxon>Pseudomonadati</taxon>
        <taxon>Pseudomonadota</taxon>
        <taxon>Gammaproteobacteria</taxon>
        <taxon>Alteromonadales</taxon>
        <taxon>Echinimonadaceae</taxon>
        <taxon>Neiella</taxon>
    </lineage>
</organism>
<dbReference type="AlphaFoldDB" id="A0A8J6UH13"/>
<keyword evidence="2" id="KW-1133">Transmembrane helix</keyword>
<name>A0A8J6UH13_9GAMM</name>
<feature type="compositionally biased region" description="Polar residues" evidence="1">
    <location>
        <begin position="189"/>
        <end position="199"/>
    </location>
</feature>
<sequence>MKNQIDLFSADLVPRQLRINFRLVAISWAAAAVLLIVASLISGWINGFTEQELVEANRVKNGLNQQHQNLMSAHKARTVSAELTVALEQAQREIRIKQQLLKLVADGERSQAKPYSTLMRDLASINEPRLWLQAIQINGDQLAISGLASDAEAVPAWLSQVGAKSYLSNQTFNQLTIAEQEHLHSFTIRSQPDNQSSPANPRAASAKSATSTKSATNGASLP</sequence>
<evidence type="ECO:0000256" key="1">
    <source>
        <dbReference type="SAM" id="MobiDB-lite"/>
    </source>
</evidence>
<evidence type="ECO:0000313" key="3">
    <source>
        <dbReference type="EMBL" id="MBD1391081.1"/>
    </source>
</evidence>
<dbReference type="RefSeq" id="WP_191146140.1">
    <property type="nucleotide sequence ID" value="NZ_JACXAF010000027.1"/>
</dbReference>
<dbReference type="EMBL" id="JACXAF010000027">
    <property type="protein sequence ID" value="MBD1391081.1"/>
    <property type="molecule type" value="Genomic_DNA"/>
</dbReference>
<dbReference type="InterPro" id="IPR007813">
    <property type="entry name" value="PilN"/>
</dbReference>
<dbReference type="Proteomes" id="UP000638014">
    <property type="component" value="Unassembled WGS sequence"/>
</dbReference>
<comment type="caution">
    <text evidence="3">The sequence shown here is derived from an EMBL/GenBank/DDBJ whole genome shotgun (WGS) entry which is preliminary data.</text>
</comment>